<dbReference type="Proteomes" id="UP001163321">
    <property type="component" value="Chromosome 5"/>
</dbReference>
<protein>
    <submittedName>
        <fullName evidence="1">Uncharacterized protein</fullName>
    </submittedName>
</protein>
<evidence type="ECO:0000313" key="1">
    <source>
        <dbReference type="EMBL" id="KAI9911358.1"/>
    </source>
</evidence>
<evidence type="ECO:0000313" key="2">
    <source>
        <dbReference type="Proteomes" id="UP001163321"/>
    </source>
</evidence>
<proteinExistence type="predicted"/>
<dbReference type="EMBL" id="CM047584">
    <property type="protein sequence ID" value="KAI9911358.1"/>
    <property type="molecule type" value="Genomic_DNA"/>
</dbReference>
<gene>
    <name evidence="1" type="ORF">PsorP6_009011</name>
</gene>
<name>A0ACC0W053_9STRA</name>
<comment type="caution">
    <text evidence="1">The sequence shown here is derived from an EMBL/GenBank/DDBJ whole genome shotgun (WGS) entry which is preliminary data.</text>
</comment>
<accession>A0ACC0W053</accession>
<sequence length="68" mass="7708">MTEIAAYHAIPEQDKSDHWIRPTPELSSEKVSITRKPIPSGSTEEALMDIHDYMEASLRVNTAIMPRN</sequence>
<reference evidence="1 2" key="1">
    <citation type="journal article" date="2022" name="bioRxiv">
        <title>The genome of the oomycete Peronosclerospora sorghi, a cosmopolitan pathogen of maize and sorghum, is inflated with dispersed pseudogenes.</title>
        <authorList>
            <person name="Fletcher K."/>
            <person name="Martin F."/>
            <person name="Isakeit T."/>
            <person name="Cavanaugh K."/>
            <person name="Magill C."/>
            <person name="Michelmore R."/>
        </authorList>
    </citation>
    <scope>NUCLEOTIDE SEQUENCE [LARGE SCALE GENOMIC DNA]</scope>
    <source>
        <strain evidence="1">P6</strain>
    </source>
</reference>
<keyword evidence="2" id="KW-1185">Reference proteome</keyword>
<organism evidence="1 2">
    <name type="scientific">Peronosclerospora sorghi</name>
    <dbReference type="NCBI Taxonomy" id="230839"/>
    <lineage>
        <taxon>Eukaryota</taxon>
        <taxon>Sar</taxon>
        <taxon>Stramenopiles</taxon>
        <taxon>Oomycota</taxon>
        <taxon>Peronosporomycetes</taxon>
        <taxon>Peronosporales</taxon>
        <taxon>Peronosporaceae</taxon>
        <taxon>Peronosclerospora</taxon>
    </lineage>
</organism>